<feature type="chain" id="PRO_5003609784" description="SGNH hydrolase-type esterase domain-containing protein" evidence="3">
    <location>
        <begin position="21"/>
        <end position="364"/>
    </location>
</feature>
<dbReference type="RefSeq" id="WP_002704580.1">
    <property type="nucleotide sequence ID" value="NZ_AGRW01000047.1"/>
</dbReference>
<dbReference type="SUPFAM" id="SSF52266">
    <property type="entry name" value="SGNH hydrolase"/>
    <property type="match status" value="1"/>
</dbReference>
<dbReference type="OrthoDB" id="9807041at2"/>
<comment type="caution">
    <text evidence="4">The sequence shown here is derived from an EMBL/GenBank/DDBJ whole genome shotgun (WGS) entry which is preliminary data.</text>
</comment>
<dbReference type="PANTHER" id="PTHR43695:SF1">
    <property type="entry name" value="RHAMNOGALACTURONAN ACETYLESTERASE"/>
    <property type="match status" value="1"/>
</dbReference>
<dbReference type="AlphaFoldDB" id="H7EL69"/>
<dbReference type="GO" id="GO:0016788">
    <property type="term" value="F:hydrolase activity, acting on ester bonds"/>
    <property type="evidence" value="ECO:0007669"/>
    <property type="project" value="UniProtKB-ARBA"/>
</dbReference>
<keyword evidence="2" id="KW-0378">Hydrolase</keyword>
<dbReference type="Gene3D" id="2.60.120.430">
    <property type="entry name" value="Galactose-binding lectin"/>
    <property type="match status" value="1"/>
</dbReference>
<evidence type="ECO:0000313" key="5">
    <source>
        <dbReference type="Proteomes" id="UP000003571"/>
    </source>
</evidence>
<evidence type="ECO:0000256" key="1">
    <source>
        <dbReference type="ARBA" id="ARBA00008668"/>
    </source>
</evidence>
<dbReference type="EMBL" id="AGRW01000047">
    <property type="protein sequence ID" value="EIC01794.1"/>
    <property type="molecule type" value="Genomic_DNA"/>
</dbReference>
<dbReference type="Gene3D" id="3.40.50.1110">
    <property type="entry name" value="SGNH hydrolase"/>
    <property type="match status" value="1"/>
</dbReference>
<evidence type="ECO:0000256" key="2">
    <source>
        <dbReference type="ARBA" id="ARBA00022801"/>
    </source>
</evidence>
<feature type="signal peptide" evidence="3">
    <location>
        <begin position="1"/>
        <end position="20"/>
    </location>
</feature>
<organism evidence="4 5">
    <name type="scientific">Treponema saccharophilum DSM 2985</name>
    <dbReference type="NCBI Taxonomy" id="907348"/>
    <lineage>
        <taxon>Bacteria</taxon>
        <taxon>Pseudomonadati</taxon>
        <taxon>Spirochaetota</taxon>
        <taxon>Spirochaetia</taxon>
        <taxon>Spirochaetales</taxon>
        <taxon>Treponemataceae</taxon>
        <taxon>Treponema</taxon>
    </lineage>
</organism>
<accession>H7EL69</accession>
<name>H7EL69_9SPIR</name>
<keyword evidence="5" id="KW-1185">Reference proteome</keyword>
<dbReference type="STRING" id="907348.TresaDRAFT_1083"/>
<dbReference type="Proteomes" id="UP000003571">
    <property type="component" value="Unassembled WGS sequence"/>
</dbReference>
<evidence type="ECO:0000313" key="4">
    <source>
        <dbReference type="EMBL" id="EIC01794.1"/>
    </source>
</evidence>
<dbReference type="PROSITE" id="PS51257">
    <property type="entry name" value="PROKAR_LIPOPROTEIN"/>
    <property type="match status" value="1"/>
</dbReference>
<comment type="similarity">
    <text evidence="1">Belongs to the 'GDSL' lipolytic enzyme family.</text>
</comment>
<dbReference type="PANTHER" id="PTHR43695">
    <property type="entry name" value="PUTATIVE (AFU_ORTHOLOGUE AFUA_2G17250)-RELATED"/>
    <property type="match status" value="1"/>
</dbReference>
<dbReference type="PATRIC" id="fig|907348.3.peg.1652"/>
<gene>
    <name evidence="4" type="ORF">TresaDRAFT_1083</name>
</gene>
<reference evidence="4 5" key="1">
    <citation type="submission" date="2011-09" db="EMBL/GenBank/DDBJ databases">
        <title>The draft genome of Treponema saccharophilum DSM 2985.</title>
        <authorList>
            <consortium name="US DOE Joint Genome Institute (JGI-PGF)"/>
            <person name="Lucas S."/>
            <person name="Copeland A."/>
            <person name="Lapidus A."/>
            <person name="Glavina del Rio T."/>
            <person name="Dalin E."/>
            <person name="Tice H."/>
            <person name="Bruce D."/>
            <person name="Goodwin L."/>
            <person name="Pitluck S."/>
            <person name="Peters L."/>
            <person name="Kyrpides N."/>
            <person name="Mavromatis K."/>
            <person name="Ivanova N."/>
            <person name="Markowitz V."/>
            <person name="Cheng J.-F."/>
            <person name="Hugenholtz P."/>
            <person name="Woyke T."/>
            <person name="Wu D."/>
            <person name="Gronow S."/>
            <person name="Wellnitz S."/>
            <person name="Brambilla E."/>
            <person name="Klenk H.-P."/>
            <person name="Eisen J.A."/>
        </authorList>
    </citation>
    <scope>NUCLEOTIDE SEQUENCE [LARGE SCALE GENOMIC DNA]</scope>
    <source>
        <strain evidence="4 5">DSM 2985</strain>
    </source>
</reference>
<dbReference type="InterPro" id="IPR037459">
    <property type="entry name" value="RhgT-like"/>
</dbReference>
<dbReference type="InterPro" id="IPR036514">
    <property type="entry name" value="SGNH_hydro_sf"/>
</dbReference>
<evidence type="ECO:0000256" key="3">
    <source>
        <dbReference type="SAM" id="SignalP"/>
    </source>
</evidence>
<dbReference type="eggNOG" id="COG2755">
    <property type="taxonomic scope" value="Bacteria"/>
</dbReference>
<protein>
    <recommendedName>
        <fullName evidence="6">SGNH hydrolase-type esterase domain-containing protein</fullName>
    </recommendedName>
</protein>
<evidence type="ECO:0008006" key="6">
    <source>
        <dbReference type="Google" id="ProtNLM"/>
    </source>
</evidence>
<keyword evidence="3" id="KW-0732">Signal</keyword>
<proteinExistence type="inferred from homology"/>
<sequence>MKKINALTAAISAAGCLAIAGCASDGAARTAAQEMRFEYPQDSQHFSENDGAITFSLDVPSGNYDVVIDSDASTVISERIGGIEAAAGIKKEGKSFKVAVCDGVLDLSFSGPAHVKSVRIKAEGGKKPNGKPALFAIGDSTARNTANGAKSWGNCVSEGLVPLPEKFGSFSNNAMAGRDSVQFYNQARLEKVLLDIRPGDYVTVNMGINSRENGEIQSFRTIMRDYYIGGIRERGGKPVILLATPDGPYKDDEGNWTNWTSDFDFSANKFKNNRGDGARNGELRKIAEETGCPLIETGQLGEDYLNSLTESDVQAYNKENGTDFRTVLEMVQSWYLDHNHYKEPLGRIIAAYVLSSLSDISETY</sequence>